<evidence type="ECO:0000313" key="1">
    <source>
        <dbReference type="EMBL" id="KOS39943.1"/>
    </source>
</evidence>
<protein>
    <submittedName>
        <fullName evidence="1">Uncharacterized protein</fullName>
    </submittedName>
</protein>
<keyword evidence="2" id="KW-1185">Reference proteome</keyword>
<comment type="caution">
    <text evidence="1">The sequence shown here is derived from an EMBL/GenBank/DDBJ whole genome shotgun (WGS) entry which is preliminary data.</text>
</comment>
<proteinExistence type="predicted"/>
<dbReference type="EMBL" id="LHQQ01000182">
    <property type="protein sequence ID" value="KOS39943.1"/>
    <property type="molecule type" value="Genomic_DNA"/>
</dbReference>
<dbReference type="AlphaFoldDB" id="A0A0M9WD26"/>
<dbReference type="Proteomes" id="UP000037696">
    <property type="component" value="Unassembled WGS sequence"/>
</dbReference>
<reference evidence="1 2" key="1">
    <citation type="submission" date="2015-08" db="EMBL/GenBank/DDBJ databases">
        <title>Genome sequencing of Penicillium nordicum.</title>
        <authorList>
            <person name="Nguyen H.D."/>
            <person name="Seifert K.A."/>
        </authorList>
    </citation>
    <scope>NUCLEOTIDE SEQUENCE [LARGE SCALE GENOMIC DNA]</scope>
    <source>
        <strain evidence="1 2">DAOMC 185683</strain>
    </source>
</reference>
<organism evidence="1 2">
    <name type="scientific">Penicillium nordicum</name>
    <dbReference type="NCBI Taxonomy" id="229535"/>
    <lineage>
        <taxon>Eukaryota</taxon>
        <taxon>Fungi</taxon>
        <taxon>Dikarya</taxon>
        <taxon>Ascomycota</taxon>
        <taxon>Pezizomycotina</taxon>
        <taxon>Eurotiomycetes</taxon>
        <taxon>Eurotiomycetidae</taxon>
        <taxon>Eurotiales</taxon>
        <taxon>Aspergillaceae</taxon>
        <taxon>Penicillium</taxon>
    </lineage>
</organism>
<sequence>MAPPLSLIAGRQSRRAPSWRSWGRISHFDIHSVQPPGLFFSKPVLHTPPMFQCPNHPSRTGVLVEQGHVYVYIAVGVSDGLNIWSDTFAPIPRRSRLFASVGQPLLEGIY</sequence>
<evidence type="ECO:0000313" key="2">
    <source>
        <dbReference type="Proteomes" id="UP000037696"/>
    </source>
</evidence>
<gene>
    <name evidence="1" type="ORF">ACN38_g9197</name>
</gene>
<accession>A0A0M9WD26</accession>
<name>A0A0M9WD26_9EURO</name>